<dbReference type="Proteomes" id="UP001276854">
    <property type="component" value="Unassembled WGS sequence"/>
</dbReference>
<dbReference type="RefSeq" id="WP_318064955.1">
    <property type="nucleotide sequence ID" value="NZ_JAWONS010000221.1"/>
</dbReference>
<feature type="domain" description="EamA" evidence="8">
    <location>
        <begin position="14"/>
        <end position="142"/>
    </location>
</feature>
<evidence type="ECO:0000256" key="6">
    <source>
        <dbReference type="ARBA" id="ARBA00023136"/>
    </source>
</evidence>
<accession>A0ABU4GPA8</accession>
<feature type="transmembrane region" description="Helical" evidence="7">
    <location>
        <begin position="37"/>
        <end position="59"/>
    </location>
</feature>
<evidence type="ECO:0000313" key="10">
    <source>
        <dbReference type="Proteomes" id="UP001276854"/>
    </source>
</evidence>
<feature type="transmembrane region" description="Helical" evidence="7">
    <location>
        <begin position="71"/>
        <end position="88"/>
    </location>
</feature>
<dbReference type="PANTHER" id="PTHR42920">
    <property type="entry name" value="OS03G0707200 PROTEIN-RELATED"/>
    <property type="match status" value="1"/>
</dbReference>
<dbReference type="InterPro" id="IPR037185">
    <property type="entry name" value="EmrE-like"/>
</dbReference>
<feature type="transmembrane region" description="Helical" evidence="7">
    <location>
        <begin position="270"/>
        <end position="288"/>
    </location>
</feature>
<keyword evidence="5 7" id="KW-1133">Transmembrane helix</keyword>
<proteinExistence type="inferred from homology"/>
<feature type="transmembrane region" description="Helical" evidence="7">
    <location>
        <begin position="213"/>
        <end position="232"/>
    </location>
</feature>
<dbReference type="Pfam" id="PF00892">
    <property type="entry name" value="EamA"/>
    <property type="match status" value="2"/>
</dbReference>
<protein>
    <submittedName>
        <fullName evidence="9">DMT family transporter</fullName>
    </submittedName>
</protein>
<evidence type="ECO:0000256" key="2">
    <source>
        <dbReference type="ARBA" id="ARBA00007362"/>
    </source>
</evidence>
<evidence type="ECO:0000256" key="5">
    <source>
        <dbReference type="ARBA" id="ARBA00022989"/>
    </source>
</evidence>
<dbReference type="PANTHER" id="PTHR42920:SF5">
    <property type="entry name" value="EAMA DOMAIN-CONTAINING PROTEIN"/>
    <property type="match status" value="1"/>
</dbReference>
<feature type="transmembrane region" description="Helical" evidence="7">
    <location>
        <begin position="100"/>
        <end position="117"/>
    </location>
</feature>
<dbReference type="SUPFAM" id="SSF103481">
    <property type="entry name" value="Multidrug resistance efflux transporter EmrE"/>
    <property type="match status" value="2"/>
</dbReference>
<keyword evidence="4 7" id="KW-0812">Transmembrane</keyword>
<comment type="subcellular location">
    <subcellularLocation>
        <location evidence="1">Cell membrane</location>
        <topology evidence="1">Multi-pass membrane protein</topology>
    </subcellularLocation>
</comment>
<keyword evidence="3" id="KW-1003">Cell membrane</keyword>
<organism evidence="9 10">
    <name type="scientific">Clostridium boliviensis</name>
    <dbReference type="NCBI Taxonomy" id="318465"/>
    <lineage>
        <taxon>Bacteria</taxon>
        <taxon>Bacillati</taxon>
        <taxon>Bacillota</taxon>
        <taxon>Clostridia</taxon>
        <taxon>Eubacteriales</taxon>
        <taxon>Clostridiaceae</taxon>
        <taxon>Clostridium</taxon>
    </lineage>
</organism>
<reference evidence="9 10" key="1">
    <citation type="submission" date="2023-10" db="EMBL/GenBank/DDBJ databases">
        <title>A novel Glycoside Hydrolase 43-Like Enzyme from Clostrdium boliviensis is an Endo-xylanase, and a Candidate for Xylooligosaccharides Production from Different Xylan Substrates.</title>
        <authorList>
            <person name="Alvarez M.T."/>
            <person name="Rocabado-Villegas L.R."/>
            <person name="Salas-Veizaga D.M."/>
            <person name="Linares-Pasten J.A."/>
            <person name="Gudmundsdottir E.E."/>
            <person name="Hreggvidsson G.O."/>
            <person name="Adlercreutz P."/>
            <person name="Nordberg Karlsson E."/>
        </authorList>
    </citation>
    <scope>NUCLEOTIDE SEQUENCE [LARGE SCALE GENOMIC DNA]</scope>
    <source>
        <strain evidence="9 10">E-1</strain>
    </source>
</reference>
<feature type="domain" description="EamA" evidence="8">
    <location>
        <begin position="151"/>
        <end position="286"/>
    </location>
</feature>
<evidence type="ECO:0000256" key="3">
    <source>
        <dbReference type="ARBA" id="ARBA00022475"/>
    </source>
</evidence>
<feature type="transmembrane region" description="Helical" evidence="7">
    <location>
        <begin position="154"/>
        <end position="173"/>
    </location>
</feature>
<feature type="transmembrane region" description="Helical" evidence="7">
    <location>
        <begin position="124"/>
        <end position="142"/>
    </location>
</feature>
<gene>
    <name evidence="9" type="ORF">RZO55_14285</name>
</gene>
<keyword evidence="6 7" id="KW-0472">Membrane</keyword>
<comment type="caution">
    <text evidence="9">The sequence shown here is derived from an EMBL/GenBank/DDBJ whole genome shotgun (WGS) entry which is preliminary data.</text>
</comment>
<dbReference type="InterPro" id="IPR000620">
    <property type="entry name" value="EamA_dom"/>
</dbReference>
<evidence type="ECO:0000256" key="4">
    <source>
        <dbReference type="ARBA" id="ARBA00022692"/>
    </source>
</evidence>
<dbReference type="InterPro" id="IPR051258">
    <property type="entry name" value="Diverse_Substrate_Transporter"/>
</dbReference>
<comment type="similarity">
    <text evidence="2">Belongs to the EamA transporter family.</text>
</comment>
<evidence type="ECO:0000313" key="9">
    <source>
        <dbReference type="EMBL" id="MDW2798748.1"/>
    </source>
</evidence>
<sequence length="296" mass="32534">MNKVNENGIKALSVMGLIITTIIWGSAFAVMKNSVDVISPTYLLALRFTIAFAALAAVFWKRLRRVGKKELLCGVILGFFLFTSYFFQTYGLKYTTASKNAFITTLYVILVPFLHWFFNKKKPLKNNVGAAVIAVIGLAFISLEGDLSVNVGDLLTLICGLFFAFHIVFVGRYAETYDPILMTVLQMGVAAGLSWVIAPCLEGSLKLTVIDQSMAISLLYLGIFSTMICFLLQNMGQKHLSPNTSSIILSFESVFGLLFSVFLLGEPVTLKLLTGCSLLFLAVILSEYRKPAKPSA</sequence>
<name>A0ABU4GPA8_9CLOT</name>
<feature type="transmembrane region" description="Helical" evidence="7">
    <location>
        <begin position="180"/>
        <end position="198"/>
    </location>
</feature>
<keyword evidence="10" id="KW-1185">Reference proteome</keyword>
<feature type="transmembrane region" description="Helical" evidence="7">
    <location>
        <begin position="12"/>
        <end position="31"/>
    </location>
</feature>
<evidence type="ECO:0000259" key="8">
    <source>
        <dbReference type="Pfam" id="PF00892"/>
    </source>
</evidence>
<dbReference type="EMBL" id="JAWONS010000221">
    <property type="protein sequence ID" value="MDW2798748.1"/>
    <property type="molecule type" value="Genomic_DNA"/>
</dbReference>
<feature type="transmembrane region" description="Helical" evidence="7">
    <location>
        <begin position="244"/>
        <end position="264"/>
    </location>
</feature>
<evidence type="ECO:0000256" key="7">
    <source>
        <dbReference type="SAM" id="Phobius"/>
    </source>
</evidence>
<evidence type="ECO:0000256" key="1">
    <source>
        <dbReference type="ARBA" id="ARBA00004651"/>
    </source>
</evidence>